<organism evidence="2">
    <name type="scientific">Timema genevievae</name>
    <name type="common">Walking stick</name>
    <dbReference type="NCBI Taxonomy" id="629358"/>
    <lineage>
        <taxon>Eukaryota</taxon>
        <taxon>Metazoa</taxon>
        <taxon>Ecdysozoa</taxon>
        <taxon>Arthropoda</taxon>
        <taxon>Hexapoda</taxon>
        <taxon>Insecta</taxon>
        <taxon>Pterygota</taxon>
        <taxon>Neoptera</taxon>
        <taxon>Polyneoptera</taxon>
        <taxon>Phasmatodea</taxon>
        <taxon>Timematodea</taxon>
        <taxon>Timematoidea</taxon>
        <taxon>Timematidae</taxon>
        <taxon>Timema</taxon>
    </lineage>
</organism>
<gene>
    <name evidence="2" type="ORF">TGEB3V08_LOCUS4533</name>
</gene>
<feature type="compositionally biased region" description="Basic and acidic residues" evidence="1">
    <location>
        <begin position="636"/>
        <end position="648"/>
    </location>
</feature>
<dbReference type="EMBL" id="OE840575">
    <property type="protein sequence ID" value="CAD7591291.1"/>
    <property type="molecule type" value="Genomic_DNA"/>
</dbReference>
<protein>
    <submittedName>
        <fullName evidence="2">Uncharacterized protein</fullName>
    </submittedName>
</protein>
<dbReference type="AlphaFoldDB" id="A0A7R9JWD0"/>
<evidence type="ECO:0000256" key="1">
    <source>
        <dbReference type="SAM" id="MobiDB-lite"/>
    </source>
</evidence>
<feature type="region of interest" description="Disordered" evidence="1">
    <location>
        <begin position="345"/>
        <end position="372"/>
    </location>
</feature>
<feature type="compositionally biased region" description="Low complexity" evidence="1">
    <location>
        <begin position="98"/>
        <end position="109"/>
    </location>
</feature>
<sequence length="783" mass="86530">MYSKPVMSQEWSLHAQLTISHHHPNDAHLPPPPTKNTAEDGAKVHMEYSWGTRSETTPSVSTMTTSTAGNRPCYGFQRGNIVFTTRPPPRDVSWLRSQTCGTPTQPGTTVRDSGYSSEQTSPGSYTTLPARKPVQPYNRRCKSTCSIVLNQTTPVTKCEHTNNSIYYNDLGHHNTPLPQEDASPMKPDSSSIRPISETCEVCEGGRSPTTARRAAGANLFTTHFCTRVPEKAAISTSQASKPCKDAASQTLDLHILEESLQKQKTPRKVAYDTRSKSDSQFLGLKCLDVSQTTDENTKPGHKLSRSPARLRDRSPILPGHTSQSSQCSEVDCKQKPRTVHIDVYCTGSEDADGSSSSDSDTVEEEEHWLSSPQTVYESDKLHVVHTRAGKDHLPQSYLGHQQTGKKHSLMPSRNSESFKFVSLKEPPVLRDYNSDDGLSSQYPSKSSFTEINDSSSFTDTSRNLSSSTISLFSDECDSLTATSWKDTATDLDSLLQSGPSLAPSDSFEYADSIDRLRIRNKAQTWSGEGEQSKSWRSPQVERKHHLQNQKLKAFLEKYKRTMPFPLCKVELSDDTEDDDDETGDAWSFGGWDDSIKGSGLERKGTVKRASKVKIDSPYTHSPSLSQKATHSAAKNCNEKEPDKTRTSDLLKPLLVLPPYETGSLSDSGATLSRPIRRVIGPFGSKSPSPPPAKLESSIMSPFIALGKRSEQLLKAEKFGTIVNAFRKPGHHVGPSKNPDCSCEHCRRFYEENVHRNRTLSAGDMPLDLSTSWQGNIIPNSVNS</sequence>
<feature type="compositionally biased region" description="Polar residues" evidence="1">
    <location>
        <begin position="436"/>
        <end position="460"/>
    </location>
</feature>
<feature type="region of interest" description="Disordered" evidence="1">
    <location>
        <begin position="431"/>
        <end position="460"/>
    </location>
</feature>
<feature type="region of interest" description="Disordered" evidence="1">
    <location>
        <begin position="292"/>
        <end position="332"/>
    </location>
</feature>
<feature type="region of interest" description="Disordered" evidence="1">
    <location>
        <begin position="599"/>
        <end position="649"/>
    </location>
</feature>
<feature type="region of interest" description="Disordered" evidence="1">
    <location>
        <begin position="523"/>
        <end position="544"/>
    </location>
</feature>
<accession>A0A7R9JWD0</accession>
<feature type="compositionally biased region" description="Polar residues" evidence="1">
    <location>
        <begin position="110"/>
        <end position="127"/>
    </location>
</feature>
<feature type="compositionally biased region" description="Polar residues" evidence="1">
    <location>
        <begin position="618"/>
        <end position="634"/>
    </location>
</feature>
<name>A0A7R9JWD0_TIMGE</name>
<evidence type="ECO:0000313" key="2">
    <source>
        <dbReference type="EMBL" id="CAD7591291.1"/>
    </source>
</evidence>
<reference evidence="2" key="1">
    <citation type="submission" date="2020-11" db="EMBL/GenBank/DDBJ databases">
        <authorList>
            <person name="Tran Van P."/>
        </authorList>
    </citation>
    <scope>NUCLEOTIDE SEQUENCE</scope>
</reference>
<proteinExistence type="predicted"/>
<feature type="region of interest" description="Disordered" evidence="1">
    <location>
        <begin position="95"/>
        <end position="131"/>
    </location>
</feature>